<dbReference type="InterPro" id="IPR006153">
    <property type="entry name" value="Cation/H_exchanger_TM"/>
</dbReference>
<keyword evidence="7" id="KW-0915">Sodium</keyword>
<feature type="domain" description="Cation/H+ exchanger transmembrane" evidence="12">
    <location>
        <begin position="23"/>
        <end position="384"/>
    </location>
</feature>
<evidence type="ECO:0000256" key="6">
    <source>
        <dbReference type="ARBA" id="ARBA00022989"/>
    </source>
</evidence>
<dbReference type="PANTHER" id="PTHR43562">
    <property type="entry name" value="NAPA-TYPE SODIUM/HYDROGEN ANTIPORTER"/>
    <property type="match status" value="1"/>
</dbReference>
<dbReference type="Pfam" id="PF00999">
    <property type="entry name" value="Na_H_Exchanger"/>
    <property type="match status" value="1"/>
</dbReference>
<keyword evidence="8" id="KW-0406">Ion transport</keyword>
<dbReference type="PANTHER" id="PTHR43562:SF3">
    <property type="entry name" value="SODIUM ION_PROTON EXCHANGER (EUROFUNG)"/>
    <property type="match status" value="1"/>
</dbReference>
<keyword evidence="10" id="KW-0739">Sodium transport</keyword>
<comment type="caution">
    <text evidence="13">The sequence shown here is derived from an EMBL/GenBank/DDBJ whole genome shotgun (WGS) entry which is preliminary data.</text>
</comment>
<gene>
    <name evidence="13" type="ORF">DY114_06355</name>
</gene>
<comment type="subcellular location">
    <subcellularLocation>
        <location evidence="1">Membrane</location>
        <topology evidence="1">Multi-pass membrane protein</topology>
    </subcellularLocation>
</comment>
<evidence type="ECO:0000256" key="9">
    <source>
        <dbReference type="ARBA" id="ARBA00023136"/>
    </source>
</evidence>
<dbReference type="InterPro" id="IPR038770">
    <property type="entry name" value="Na+/solute_symporter_sf"/>
</dbReference>
<feature type="transmembrane region" description="Helical" evidence="11">
    <location>
        <begin position="362"/>
        <end position="382"/>
    </location>
</feature>
<keyword evidence="4" id="KW-0050">Antiport</keyword>
<dbReference type="EMBL" id="QUAV01000004">
    <property type="protein sequence ID" value="TPR24272.1"/>
    <property type="molecule type" value="Genomic_DNA"/>
</dbReference>
<feature type="transmembrane region" description="Helical" evidence="11">
    <location>
        <begin position="91"/>
        <end position="113"/>
    </location>
</feature>
<evidence type="ECO:0000256" key="10">
    <source>
        <dbReference type="ARBA" id="ARBA00023201"/>
    </source>
</evidence>
<organism evidence="13 14">
    <name type="scientific">Apilactobacillus micheneri</name>
    <dbReference type="NCBI Taxonomy" id="1899430"/>
    <lineage>
        <taxon>Bacteria</taxon>
        <taxon>Bacillati</taxon>
        <taxon>Bacillota</taxon>
        <taxon>Bacilli</taxon>
        <taxon>Lactobacillales</taxon>
        <taxon>Lactobacillaceae</taxon>
        <taxon>Apilactobacillus</taxon>
    </lineage>
</organism>
<accession>A0ABY2YWC3</accession>
<sequence>MIICFLRESSYLNYLIELILILVFTIIFGKLFQRLGLPGVVGQLISGVFLGPSILNIVHTGSIISTFSDIGVIILMFIAGLESNLDLLKKYLNPSLLVAILGILAPILFMYIAGIMHRFSNVESLFIGIIFAATSVSISVEVLREMKELDSVEGITILGAAVADDVLSILALSFAVSFFGVSDDNNANIIITILLQIGFFILVYVLYKVITKWLNLFIKKFNLGITEIAMITCLALSYLAEETSLSTITGAFFAGIIFSRTDFKKDISNKFENIGYSLFIPVFFANVGLNMELSGIVNNLLVFVIFTVLAVITKFFGAMLGAKISKFNSISSMEIGAGMISRGEVGLIIAGIGLNAHLISEGYYSTIIASIVATTLIAPIILRKIILIKKR</sequence>
<evidence type="ECO:0000256" key="5">
    <source>
        <dbReference type="ARBA" id="ARBA00022692"/>
    </source>
</evidence>
<evidence type="ECO:0000256" key="7">
    <source>
        <dbReference type="ARBA" id="ARBA00023053"/>
    </source>
</evidence>
<keyword evidence="3" id="KW-0813">Transport</keyword>
<evidence type="ECO:0000256" key="11">
    <source>
        <dbReference type="SAM" id="Phobius"/>
    </source>
</evidence>
<dbReference type="Proteomes" id="UP000777560">
    <property type="component" value="Unassembled WGS sequence"/>
</dbReference>
<protein>
    <submittedName>
        <fullName evidence="13">Cation:proton antiporter</fullName>
    </submittedName>
</protein>
<feature type="transmembrane region" description="Helical" evidence="11">
    <location>
        <begin position="245"/>
        <end position="261"/>
    </location>
</feature>
<evidence type="ECO:0000313" key="14">
    <source>
        <dbReference type="Proteomes" id="UP000777560"/>
    </source>
</evidence>
<feature type="transmembrane region" description="Helical" evidence="11">
    <location>
        <begin position="155"/>
        <end position="181"/>
    </location>
</feature>
<evidence type="ECO:0000259" key="12">
    <source>
        <dbReference type="Pfam" id="PF00999"/>
    </source>
</evidence>
<keyword evidence="9 11" id="KW-0472">Membrane</keyword>
<evidence type="ECO:0000256" key="4">
    <source>
        <dbReference type="ARBA" id="ARBA00022449"/>
    </source>
</evidence>
<proteinExistence type="inferred from homology"/>
<name>A0ABY2YWC3_9LACO</name>
<feature type="transmembrane region" description="Helical" evidence="11">
    <location>
        <begin position="301"/>
        <end position="322"/>
    </location>
</feature>
<evidence type="ECO:0000313" key="13">
    <source>
        <dbReference type="EMBL" id="TPR24272.1"/>
    </source>
</evidence>
<feature type="transmembrane region" description="Helical" evidence="11">
    <location>
        <begin position="12"/>
        <end position="33"/>
    </location>
</feature>
<evidence type="ECO:0000256" key="2">
    <source>
        <dbReference type="ARBA" id="ARBA00005551"/>
    </source>
</evidence>
<comment type="similarity">
    <text evidence="2">Belongs to the monovalent cation:proton antiporter 2 (CPA2) transporter (TC 2.A.37) family.</text>
</comment>
<feature type="transmembrane region" description="Helical" evidence="11">
    <location>
        <begin position="273"/>
        <end position="289"/>
    </location>
</feature>
<evidence type="ECO:0000256" key="8">
    <source>
        <dbReference type="ARBA" id="ARBA00023065"/>
    </source>
</evidence>
<feature type="transmembrane region" description="Helical" evidence="11">
    <location>
        <begin position="53"/>
        <end position="79"/>
    </location>
</feature>
<keyword evidence="14" id="KW-1185">Reference proteome</keyword>
<reference evidence="13 14" key="1">
    <citation type="submission" date="2018-08" db="EMBL/GenBank/DDBJ databases">
        <title>Comparative genomics of wild bee and flower associated Lactobacillus reveals potential adaptation to the bee host.</title>
        <authorList>
            <person name="Vuong H.Q."/>
            <person name="Mcfrederick Q.S."/>
        </authorList>
    </citation>
    <scope>NUCLEOTIDE SEQUENCE [LARGE SCALE GENOMIC DNA]</scope>
    <source>
        <strain evidence="13 14">HV_13</strain>
    </source>
</reference>
<feature type="transmembrane region" description="Helical" evidence="11">
    <location>
        <begin position="187"/>
        <end position="209"/>
    </location>
</feature>
<keyword evidence="6 11" id="KW-1133">Transmembrane helix</keyword>
<keyword evidence="5 11" id="KW-0812">Transmembrane</keyword>
<dbReference type="Gene3D" id="1.20.1530.20">
    <property type="match status" value="1"/>
</dbReference>
<feature type="transmembrane region" description="Helical" evidence="11">
    <location>
        <begin position="125"/>
        <end position="143"/>
    </location>
</feature>
<feature type="transmembrane region" description="Helical" evidence="11">
    <location>
        <begin position="334"/>
        <end position="356"/>
    </location>
</feature>
<evidence type="ECO:0000256" key="3">
    <source>
        <dbReference type="ARBA" id="ARBA00022448"/>
    </source>
</evidence>
<evidence type="ECO:0000256" key="1">
    <source>
        <dbReference type="ARBA" id="ARBA00004141"/>
    </source>
</evidence>
<feature type="transmembrane region" description="Helical" evidence="11">
    <location>
        <begin position="221"/>
        <end position="239"/>
    </location>
</feature>